<dbReference type="InterPro" id="IPR001678">
    <property type="entry name" value="MeTrfase_RsmB-F_NOP2_dom"/>
</dbReference>
<sequence>MLSKELVDLAVETLEQCSKRGASCKNILYKLRKERMLSQRQWKHLYAVIMQTRKYATLLKETVELLPEALQNSLYRCFDSRPWLLWLFLYDLLLGKNEIGSTVSPDEEVCSEQNVKLLWQCLETAKKRTPLTDQPAWLAENMYIYARVNHLKGSLEAVHSSLESSGYYNTTQEETNSSEQVVTFVKKGAKRKYPLELYKFWLDADVSSLLVFPSNSKIAQHFLVRVRRKLVIQDKASCFVAQGFDAQLGWKVVDACASPGNKSMHLISKGVEQHGDKFYNNPIKVIAIDRDKRRFDLLNRTIHSFGYESYIDTQRADFLEWSDKDCQGIILDPSCSGSGLFKRNWTDSLDELQQKETHSTRLRQLSFFQKKMLRHALCDFPNCRRVTYSTCSIYKEENEIVVYEVLQQVKDLGWKLTQFLPKWPRRGFTDPLNAEEAAACVRTDPKLDHTNGFFVACFERALSNTPLSYKNPIVFSASDCNRSVNSFKRKRT</sequence>
<accession>A0A9C7Q6D6</accession>
<comment type="caution">
    <text evidence="5">Lacks conserved residue(s) required for the propagation of feature annotation.</text>
</comment>
<dbReference type="Gene3D" id="3.40.50.150">
    <property type="entry name" value="Vaccinia Virus protein VP39"/>
    <property type="match status" value="1"/>
</dbReference>
<reference evidence="7" key="2">
    <citation type="submission" date="2022-01" db="EMBL/GenBank/DDBJ databases">
        <authorList>
            <person name="Hirooka S."/>
            <person name="Miyagishima S.Y."/>
        </authorList>
    </citation>
    <scope>NUCLEOTIDE SEQUENCE</scope>
    <source>
        <strain evidence="7">NBRC 102759</strain>
    </source>
</reference>
<dbReference type="Gene3D" id="3.30.70.1170">
    <property type="entry name" value="Sun protein, domain 3"/>
    <property type="match status" value="1"/>
</dbReference>
<dbReference type="GO" id="GO:0070475">
    <property type="term" value="P:rRNA base methylation"/>
    <property type="evidence" value="ECO:0007669"/>
    <property type="project" value="TreeGrafter"/>
</dbReference>
<reference evidence="7" key="1">
    <citation type="journal article" date="2022" name="Proc. Natl. Acad. Sci. U.S.A.">
        <title>Life cycle and functional genomics of the unicellular red alga Galdieria for elucidating algal and plant evolution and industrial use.</title>
        <authorList>
            <person name="Hirooka S."/>
            <person name="Itabashi T."/>
            <person name="Ichinose T.M."/>
            <person name="Onuma R."/>
            <person name="Fujiwara T."/>
            <person name="Yamashita S."/>
            <person name="Jong L.W."/>
            <person name="Tomita R."/>
            <person name="Iwane A.H."/>
            <person name="Miyagishima S.Y."/>
        </authorList>
    </citation>
    <scope>NUCLEOTIDE SEQUENCE</scope>
    <source>
        <strain evidence="7">NBRC 102759</strain>
    </source>
</reference>
<feature type="active site" description="Nucleophile" evidence="5">
    <location>
        <position position="391"/>
    </location>
</feature>
<dbReference type="Proteomes" id="UP001061958">
    <property type="component" value="Unassembled WGS sequence"/>
</dbReference>
<dbReference type="PRINTS" id="PR02008">
    <property type="entry name" value="RCMTFAMILY"/>
</dbReference>
<feature type="binding site" evidence="5">
    <location>
        <position position="289"/>
    </location>
    <ligand>
        <name>S-adenosyl-L-methionine</name>
        <dbReference type="ChEBI" id="CHEBI:59789"/>
    </ligand>
</feature>
<dbReference type="InterPro" id="IPR049560">
    <property type="entry name" value="MeTrfase_RsmB-F_NOP2_cat"/>
</dbReference>
<gene>
    <name evidence="7" type="ORF">GpartN1_g7558.t1</name>
</gene>
<keyword evidence="2 5" id="KW-0808">Transferase</keyword>
<dbReference type="AlphaFoldDB" id="A0A9C7Q6D6"/>
<feature type="domain" description="SAM-dependent MTase RsmB/NOP-type" evidence="6">
    <location>
        <begin position="134"/>
        <end position="461"/>
    </location>
</feature>
<dbReference type="GO" id="GO:0008173">
    <property type="term" value="F:RNA methyltransferase activity"/>
    <property type="evidence" value="ECO:0007669"/>
    <property type="project" value="InterPro"/>
</dbReference>
<organism evidence="7 8">
    <name type="scientific">Galdieria partita</name>
    <dbReference type="NCBI Taxonomy" id="83374"/>
    <lineage>
        <taxon>Eukaryota</taxon>
        <taxon>Rhodophyta</taxon>
        <taxon>Bangiophyceae</taxon>
        <taxon>Galdieriales</taxon>
        <taxon>Galdieriaceae</taxon>
        <taxon>Galdieria</taxon>
    </lineage>
</organism>
<proteinExistence type="inferred from homology"/>
<evidence type="ECO:0000256" key="2">
    <source>
        <dbReference type="ARBA" id="ARBA00022679"/>
    </source>
</evidence>
<keyword evidence="8" id="KW-1185">Reference proteome</keyword>
<evidence type="ECO:0000259" key="6">
    <source>
        <dbReference type="PROSITE" id="PS51686"/>
    </source>
</evidence>
<evidence type="ECO:0000256" key="3">
    <source>
        <dbReference type="ARBA" id="ARBA00022691"/>
    </source>
</evidence>
<evidence type="ECO:0000256" key="5">
    <source>
        <dbReference type="PROSITE-ProRule" id="PRU01023"/>
    </source>
</evidence>
<dbReference type="OrthoDB" id="5907at2759"/>
<dbReference type="PROSITE" id="PS51686">
    <property type="entry name" value="SAM_MT_RSMB_NOP"/>
    <property type="match status" value="1"/>
</dbReference>
<dbReference type="GO" id="GO:0003723">
    <property type="term" value="F:RNA binding"/>
    <property type="evidence" value="ECO:0007669"/>
    <property type="project" value="UniProtKB-UniRule"/>
</dbReference>
<keyword evidence="4 5" id="KW-0694">RNA-binding</keyword>
<dbReference type="GO" id="GO:0005730">
    <property type="term" value="C:nucleolus"/>
    <property type="evidence" value="ECO:0007669"/>
    <property type="project" value="TreeGrafter"/>
</dbReference>
<evidence type="ECO:0000256" key="1">
    <source>
        <dbReference type="ARBA" id="ARBA00022603"/>
    </source>
</evidence>
<dbReference type="InterPro" id="IPR029063">
    <property type="entry name" value="SAM-dependent_MTases_sf"/>
</dbReference>
<dbReference type="PANTHER" id="PTHR22807:SF4">
    <property type="entry name" value="28S RRNA (CYTOSINE-C(5))-METHYLTRANSFERASE"/>
    <property type="match status" value="1"/>
</dbReference>
<keyword evidence="1 5" id="KW-0489">Methyltransferase</keyword>
<dbReference type="SUPFAM" id="SSF53335">
    <property type="entry name" value="S-adenosyl-L-methionine-dependent methyltransferases"/>
    <property type="match status" value="1"/>
</dbReference>
<evidence type="ECO:0000313" key="8">
    <source>
        <dbReference type="Proteomes" id="UP001061958"/>
    </source>
</evidence>
<dbReference type="PANTHER" id="PTHR22807">
    <property type="entry name" value="NOP2 YEAST -RELATED NOL1/NOP2/FMU SUN DOMAIN-CONTAINING"/>
    <property type="match status" value="1"/>
</dbReference>
<dbReference type="EMBL" id="BQMJ01000074">
    <property type="protein sequence ID" value="GJQ15767.1"/>
    <property type="molecule type" value="Genomic_DNA"/>
</dbReference>
<name>A0A9C7Q6D6_9RHOD</name>
<dbReference type="InterPro" id="IPR023267">
    <property type="entry name" value="RCMT"/>
</dbReference>
<feature type="binding site" evidence="5">
    <location>
        <position position="332"/>
    </location>
    <ligand>
        <name>S-adenosyl-L-methionine</name>
        <dbReference type="ChEBI" id="CHEBI:59789"/>
    </ligand>
</feature>
<dbReference type="Pfam" id="PF01189">
    <property type="entry name" value="Methyltr_RsmB-F"/>
    <property type="match status" value="1"/>
</dbReference>
<evidence type="ECO:0000313" key="7">
    <source>
        <dbReference type="EMBL" id="GJQ15767.1"/>
    </source>
</evidence>
<evidence type="ECO:0000256" key="4">
    <source>
        <dbReference type="ARBA" id="ARBA00022884"/>
    </source>
</evidence>
<comment type="caution">
    <text evidence="7">The sequence shown here is derived from an EMBL/GenBank/DDBJ whole genome shotgun (WGS) entry which is preliminary data.</text>
</comment>
<comment type="similarity">
    <text evidence="5">Belongs to the class I-like SAM-binding methyltransferase superfamily. RsmB/NOP family.</text>
</comment>
<keyword evidence="3 5" id="KW-0949">S-adenosyl-L-methionine</keyword>
<protein>
    <recommendedName>
        <fullName evidence="6">SAM-dependent MTase RsmB/NOP-type domain-containing protein</fullName>
    </recommendedName>
</protein>